<accession>A0A060N4X6</accession>
<gene>
    <name evidence="2" type="ORF">CBO05P1_168</name>
</gene>
<dbReference type="PROSITE" id="PS51257">
    <property type="entry name" value="PROKAR_LIPOPROTEIN"/>
    <property type="match status" value="1"/>
</dbReference>
<keyword evidence="1" id="KW-0732">Signal</keyword>
<organism evidence="2">
    <name type="scientific">Clostridium botulinum B str. Osaka05</name>
    <dbReference type="NCBI Taxonomy" id="1407017"/>
    <lineage>
        <taxon>Bacteria</taxon>
        <taxon>Bacillati</taxon>
        <taxon>Bacillota</taxon>
        <taxon>Clostridia</taxon>
        <taxon>Eubacteriales</taxon>
        <taxon>Clostridiaceae</taxon>
        <taxon>Clostridium</taxon>
    </lineage>
</organism>
<dbReference type="HOGENOM" id="CLU_161401_0_0_9"/>
<proteinExistence type="predicted"/>
<protein>
    <submittedName>
        <fullName evidence="2">Lipoprotein</fullName>
    </submittedName>
</protein>
<dbReference type="RefSeq" id="WP_030031962.1">
    <property type="nucleotide sequence ID" value="NZ_BA000058.1"/>
</dbReference>
<feature type="chain" id="PRO_5001588774" evidence="1">
    <location>
        <begin position="30"/>
        <end position="132"/>
    </location>
</feature>
<evidence type="ECO:0000256" key="1">
    <source>
        <dbReference type="SAM" id="SignalP"/>
    </source>
</evidence>
<name>A0A060N4X6_CLOBO</name>
<evidence type="ECO:0000313" key="2">
    <source>
        <dbReference type="EMBL" id="BAO04887.1"/>
    </source>
</evidence>
<sequence length="132" mass="15370">MKKKKFFKMVLLCLSFILCFGLFVGCESATEAGMRQFKEEQEEAKKPENRKKNIYYGIQEEVKNKLKAPSTAKFPIYDESFVEQIDSTHYKVNCYVDAENGFGAKIRSNYTCDIEYEYEDDSSYSIKNLSID</sequence>
<dbReference type="EMBL" id="BA000058">
    <property type="protein sequence ID" value="BAO04887.1"/>
    <property type="molecule type" value="Genomic_DNA"/>
</dbReference>
<dbReference type="Proteomes" id="UP000054164">
    <property type="component" value="Unassembled WGS sequence"/>
</dbReference>
<keyword evidence="2" id="KW-0449">Lipoprotein</keyword>
<dbReference type="AlphaFoldDB" id="A0A060N4X6"/>
<feature type="signal peptide" evidence="1">
    <location>
        <begin position="1"/>
        <end position="29"/>
    </location>
</feature>
<reference evidence="2" key="1">
    <citation type="submission" date="2013-10" db="EMBL/GenBank/DDBJ databases">
        <title>Draft genome sequence of Clostridium botulinum type B strain Osaka05.</title>
        <authorList>
            <person name="Sakaguchi Y."/>
            <person name="Hosomi K."/>
            <person name="Uchiyama J."/>
            <person name="Ogura Y."/>
            <person name="Sakaguchi M."/>
            <person name="Kohda T."/>
            <person name="Mukamoto M."/>
            <person name="Misawa N."/>
            <person name="Matsuzaki S."/>
            <person name="Hayashi T."/>
            <person name="Kozaki S."/>
        </authorList>
    </citation>
    <scope>NUCLEOTIDE SEQUENCE</scope>
    <source>
        <strain evidence="2">Osaka05</strain>
    </source>
</reference>